<dbReference type="Proteomes" id="UP000647339">
    <property type="component" value="Unassembled WGS sequence"/>
</dbReference>
<proteinExistence type="predicted"/>
<keyword evidence="2" id="KW-1185">Reference proteome</keyword>
<protein>
    <submittedName>
        <fullName evidence="1">Uncharacterized protein</fullName>
    </submittedName>
</protein>
<accession>A0ABQ1V9C8</accession>
<reference evidence="2" key="1">
    <citation type="journal article" date="2019" name="Int. J. Syst. Evol. Microbiol.">
        <title>The Global Catalogue of Microorganisms (GCM) 10K type strain sequencing project: providing services to taxonomists for standard genome sequencing and annotation.</title>
        <authorList>
            <consortium name="The Broad Institute Genomics Platform"/>
            <consortium name="The Broad Institute Genome Sequencing Center for Infectious Disease"/>
            <person name="Wu L."/>
            <person name="Ma J."/>
        </authorList>
    </citation>
    <scope>NUCLEOTIDE SEQUENCE [LARGE SCALE GENOMIC DNA]</scope>
    <source>
        <strain evidence="2">CGMCC 1.15407</strain>
    </source>
</reference>
<name>A0ABQ1V9C8_9BACT</name>
<comment type="caution">
    <text evidence="1">The sequence shown here is derived from an EMBL/GenBank/DDBJ whole genome shotgun (WGS) entry which is preliminary data.</text>
</comment>
<organism evidence="1 2">
    <name type="scientific">Echinicola rosea</name>
    <dbReference type="NCBI Taxonomy" id="1807691"/>
    <lineage>
        <taxon>Bacteria</taxon>
        <taxon>Pseudomonadati</taxon>
        <taxon>Bacteroidota</taxon>
        <taxon>Cytophagia</taxon>
        <taxon>Cytophagales</taxon>
        <taxon>Cyclobacteriaceae</taxon>
        <taxon>Echinicola</taxon>
    </lineage>
</organism>
<evidence type="ECO:0000313" key="2">
    <source>
        <dbReference type="Proteomes" id="UP000647339"/>
    </source>
</evidence>
<gene>
    <name evidence="1" type="ORF">GCM10011339_38310</name>
</gene>
<dbReference type="EMBL" id="BMIU01000024">
    <property type="protein sequence ID" value="GGF46156.1"/>
    <property type="molecule type" value="Genomic_DNA"/>
</dbReference>
<sequence length="123" mass="13829">MRVQCRLVSVYLENMGSIFFPWAVIFLAKFLGGFHPFTFVTFLLQVKKVTQTCPPVVETPPLRHGAPVCSYWPKIKTSPRAGKLLLSKAKQAYQKPGKPSLAANILFGQHFVKQACLIARPHF</sequence>
<evidence type="ECO:0000313" key="1">
    <source>
        <dbReference type="EMBL" id="GGF46156.1"/>
    </source>
</evidence>